<accession>A0ABV1C1T1</accession>
<keyword evidence="3" id="KW-0808">Transferase</keyword>
<dbReference type="Proteomes" id="UP001465119">
    <property type="component" value="Unassembled WGS sequence"/>
</dbReference>
<keyword evidence="4" id="KW-1185">Reference proteome</keyword>
<dbReference type="PANTHER" id="PTHR12526:SF630">
    <property type="entry name" value="GLYCOSYLTRANSFERASE"/>
    <property type="match status" value="1"/>
</dbReference>
<dbReference type="Pfam" id="PF00534">
    <property type="entry name" value="Glycos_transf_1"/>
    <property type="match status" value="1"/>
</dbReference>
<name>A0ABV1C1T1_9FIRM</name>
<proteinExistence type="predicted"/>
<dbReference type="GO" id="GO:0016757">
    <property type="term" value="F:glycosyltransferase activity"/>
    <property type="evidence" value="ECO:0007669"/>
    <property type="project" value="UniProtKB-KW"/>
</dbReference>
<sequence>MYNVLHVIGHIGRGGDTTVVLDVMKNMDCSKFHFDFITHKGAKEEIVKELRDAGSKVYIMDGDVRELGLINYYKSFLKALKQMGVSYDAIHVHTGMQSGVALAAARKAGIPKRICHSHVTAIQRKTSIIKKIIATPIFRYLYIKNSTVKVACSKDAGAFMYGKDSKFTVVYNAVDIAPYLDVTPQEIRKREQEIGAKEDDVLIGHVARMSEMKNQRFILGLARKMEDCSKLKFVMIGDGPDFPEIKTLAQNQSNIVLMGRRSDIPSLMKTFDCVILPSLPGEGFPVTMIEAQAAGCRCLISENVTKEVEVGLKLVKSIPLKKPDEWVEELKTIEKNRNYLQRNECAKRLIDMGFGKTEFVNNWIRLYEV</sequence>
<dbReference type="Gene3D" id="3.40.50.2000">
    <property type="entry name" value="Glycogen Phosphorylase B"/>
    <property type="match status" value="2"/>
</dbReference>
<dbReference type="EMBL" id="JBBMEN010000005">
    <property type="protein sequence ID" value="MEQ2385532.1"/>
    <property type="molecule type" value="Genomic_DNA"/>
</dbReference>
<evidence type="ECO:0000313" key="4">
    <source>
        <dbReference type="Proteomes" id="UP001465119"/>
    </source>
</evidence>
<dbReference type="InterPro" id="IPR001296">
    <property type="entry name" value="Glyco_trans_1"/>
</dbReference>
<dbReference type="EC" id="2.4.-.-" evidence="3"/>
<evidence type="ECO:0000259" key="2">
    <source>
        <dbReference type="Pfam" id="PF13439"/>
    </source>
</evidence>
<dbReference type="Pfam" id="PF13439">
    <property type="entry name" value="Glyco_transf_4"/>
    <property type="match status" value="1"/>
</dbReference>
<evidence type="ECO:0000259" key="1">
    <source>
        <dbReference type="Pfam" id="PF00534"/>
    </source>
</evidence>
<keyword evidence="3" id="KW-0328">Glycosyltransferase</keyword>
<comment type="caution">
    <text evidence="3">The sequence shown here is derived from an EMBL/GenBank/DDBJ whole genome shotgun (WGS) entry which is preliminary data.</text>
</comment>
<dbReference type="RefSeq" id="WP_349186153.1">
    <property type="nucleotide sequence ID" value="NZ_JBBMEN010000005.1"/>
</dbReference>
<evidence type="ECO:0000313" key="3">
    <source>
        <dbReference type="EMBL" id="MEQ2385532.1"/>
    </source>
</evidence>
<organism evidence="3 4">
    <name type="scientific">Faecalibacterium intestinale</name>
    <dbReference type="NCBI Taxonomy" id="3133155"/>
    <lineage>
        <taxon>Bacteria</taxon>
        <taxon>Bacillati</taxon>
        <taxon>Bacillota</taxon>
        <taxon>Clostridia</taxon>
        <taxon>Eubacteriales</taxon>
        <taxon>Oscillospiraceae</taxon>
        <taxon>Faecalibacterium</taxon>
    </lineage>
</organism>
<dbReference type="SUPFAM" id="SSF53756">
    <property type="entry name" value="UDP-Glycosyltransferase/glycogen phosphorylase"/>
    <property type="match status" value="1"/>
</dbReference>
<gene>
    <name evidence="3" type="ORF">WMO20_06225</name>
</gene>
<feature type="domain" description="Glycosyltransferase subfamily 4-like N-terminal" evidence="2">
    <location>
        <begin position="14"/>
        <end position="176"/>
    </location>
</feature>
<reference evidence="3 4" key="1">
    <citation type="submission" date="2024-03" db="EMBL/GenBank/DDBJ databases">
        <title>Human intestinal bacterial collection.</title>
        <authorList>
            <person name="Pauvert C."/>
            <person name="Hitch T.C.A."/>
            <person name="Clavel T."/>
        </authorList>
    </citation>
    <scope>NUCLEOTIDE SEQUENCE [LARGE SCALE GENOMIC DNA]</scope>
    <source>
        <strain evidence="3 4">CLA-AA-H281</strain>
    </source>
</reference>
<dbReference type="PANTHER" id="PTHR12526">
    <property type="entry name" value="GLYCOSYLTRANSFERASE"/>
    <property type="match status" value="1"/>
</dbReference>
<protein>
    <submittedName>
        <fullName evidence="3">Glycosyltransferase</fullName>
        <ecNumber evidence="3">2.4.-.-</ecNumber>
    </submittedName>
</protein>
<dbReference type="InterPro" id="IPR028098">
    <property type="entry name" value="Glyco_trans_4-like_N"/>
</dbReference>
<feature type="domain" description="Glycosyl transferase family 1" evidence="1">
    <location>
        <begin position="189"/>
        <end position="341"/>
    </location>
</feature>